<evidence type="ECO:0000256" key="2">
    <source>
        <dbReference type="ARBA" id="ARBA00022448"/>
    </source>
</evidence>
<dbReference type="Proteomes" id="UP000827549">
    <property type="component" value="Chromosome 1"/>
</dbReference>
<protein>
    <recommendedName>
        <fullName evidence="14">Cytochrome b561 domain-containing protein</fullName>
    </recommendedName>
</protein>
<evidence type="ECO:0000256" key="7">
    <source>
        <dbReference type="SAM" id="MobiDB-lite"/>
    </source>
</evidence>
<keyword evidence="3 8" id="KW-0812">Transmembrane</keyword>
<name>A0AAF0Y063_9TREE</name>
<feature type="region of interest" description="Disordered" evidence="7">
    <location>
        <begin position="420"/>
        <end position="564"/>
    </location>
</feature>
<keyword evidence="5 8" id="KW-1133">Transmembrane helix</keyword>
<organism evidence="12 13">
    <name type="scientific">Vanrija pseudolonga</name>
    <dbReference type="NCBI Taxonomy" id="143232"/>
    <lineage>
        <taxon>Eukaryota</taxon>
        <taxon>Fungi</taxon>
        <taxon>Dikarya</taxon>
        <taxon>Basidiomycota</taxon>
        <taxon>Agaricomycotina</taxon>
        <taxon>Tremellomycetes</taxon>
        <taxon>Trichosporonales</taxon>
        <taxon>Trichosporonaceae</taxon>
        <taxon>Vanrija</taxon>
    </lineage>
</organism>
<keyword evidence="2" id="KW-0813">Transport</keyword>
<sequence>MRTTWSAAVLALGALMGFATTVGASTTGQAICNDIICITALRDSVSNTDNYTLTPSAARASEHVGWLAIGFGAYMPHTPLVIVWPNSDGSLTLSQREASDHVMPTRVTSPARIATLDTAASFSNSTSSFTFSVPTTDAAQNETTIIWAVSQANPGSSDADAMLVKHTWSGPTQVSMLAPWAGRTIMQGGQGVWTKTTKMNGRPTFALIAHVTCGVLATLLVLPGGVVVPRITRGLTTTRWWFRFHAVNQGLFAVALIAVAFGLAMSFGGKIDSNHRKCGVALFSLAVLQTLLGLVAHFYRPGYRVRPYTFETKRGRGPSNFIHVAVGIVIVCVGWATSWYGFTSEWTYRGHGPTPYGLRIGWGVIVALWLTAYVFGIIFFLPRQLRIESADRQAMLREESKHFRSSAVALAHGFHMEPPRVNAITPTPPPPALSPSPKTPRRNRKTEEDDYSINGHDSITSPMPESLAFTHGSPTSTMSGFPRSPDPSADGHSAYFPNPPKPKGESIYDQFMNRSAPTVQAPAPPVPSRPEGLDGNPFDDTPNPVQTMTMPLSIKKGGGAGKRW</sequence>
<proteinExistence type="predicted"/>
<dbReference type="SMART" id="SM00664">
    <property type="entry name" value="DoH"/>
    <property type="match status" value="1"/>
</dbReference>
<dbReference type="RefSeq" id="XP_062623337.1">
    <property type="nucleotide sequence ID" value="XM_062767353.1"/>
</dbReference>
<evidence type="ECO:0000256" key="8">
    <source>
        <dbReference type="SAM" id="Phobius"/>
    </source>
</evidence>
<dbReference type="InterPro" id="IPR006593">
    <property type="entry name" value="Cyt_b561/ferric_Rdtase_TM"/>
</dbReference>
<dbReference type="CDD" id="cd08760">
    <property type="entry name" value="Cyt_b561_FRRS1_like"/>
    <property type="match status" value="1"/>
</dbReference>
<keyword evidence="4" id="KW-0249">Electron transport</keyword>
<feature type="chain" id="PRO_5041983802" description="Cytochrome b561 domain-containing protein" evidence="9">
    <location>
        <begin position="25"/>
        <end position="564"/>
    </location>
</feature>
<feature type="compositionally biased region" description="Pro residues" evidence="7">
    <location>
        <begin position="426"/>
        <end position="438"/>
    </location>
</feature>
<feature type="transmembrane region" description="Helical" evidence="8">
    <location>
        <begin position="250"/>
        <end position="268"/>
    </location>
</feature>
<dbReference type="Gene3D" id="2.60.40.1210">
    <property type="entry name" value="Cellobiose dehydrogenase, cytochrome domain"/>
    <property type="match status" value="1"/>
</dbReference>
<feature type="transmembrane region" description="Helical" evidence="8">
    <location>
        <begin position="320"/>
        <end position="340"/>
    </location>
</feature>
<dbReference type="AlphaFoldDB" id="A0AAF0Y063"/>
<dbReference type="PANTHER" id="PTHR47797">
    <property type="entry name" value="DEHYDROGENASE, PUTATIVE (AFU_ORTHOLOGUE AFUA_8G05805)-RELATED"/>
    <property type="match status" value="1"/>
</dbReference>
<reference evidence="12" key="1">
    <citation type="submission" date="2023-10" db="EMBL/GenBank/DDBJ databases">
        <authorList>
            <person name="Noh H."/>
        </authorList>
    </citation>
    <scope>NUCLEOTIDE SEQUENCE</scope>
    <source>
        <strain evidence="12">DUCC4014</strain>
    </source>
</reference>
<evidence type="ECO:0000256" key="1">
    <source>
        <dbReference type="ARBA" id="ARBA00004370"/>
    </source>
</evidence>
<dbReference type="GeneID" id="87804153"/>
<dbReference type="PANTHER" id="PTHR47797:SF3">
    <property type="entry name" value="CYTOCHROME B561 DOMAIN-CONTAINING PROTEIN"/>
    <property type="match status" value="1"/>
</dbReference>
<keyword evidence="13" id="KW-1185">Reference proteome</keyword>
<dbReference type="Gene3D" id="1.20.120.1770">
    <property type="match status" value="1"/>
</dbReference>
<accession>A0AAF0Y063</accession>
<evidence type="ECO:0000259" key="11">
    <source>
        <dbReference type="PROSITE" id="PS50939"/>
    </source>
</evidence>
<feature type="domain" description="Cytochrome b561" evidence="11">
    <location>
        <begin position="174"/>
        <end position="379"/>
    </location>
</feature>
<dbReference type="InterPro" id="IPR015920">
    <property type="entry name" value="Cellobiose_DH-like_cyt"/>
</dbReference>
<evidence type="ECO:0000259" key="10">
    <source>
        <dbReference type="PROSITE" id="PS50836"/>
    </source>
</evidence>
<dbReference type="PROSITE" id="PS50939">
    <property type="entry name" value="CYTOCHROME_B561"/>
    <property type="match status" value="1"/>
</dbReference>
<evidence type="ECO:0000256" key="9">
    <source>
        <dbReference type="SAM" id="SignalP"/>
    </source>
</evidence>
<dbReference type="SMART" id="SM00665">
    <property type="entry name" value="B561"/>
    <property type="match status" value="1"/>
</dbReference>
<dbReference type="InterPro" id="IPR005018">
    <property type="entry name" value="DOMON_domain"/>
</dbReference>
<dbReference type="GO" id="GO:0016020">
    <property type="term" value="C:membrane"/>
    <property type="evidence" value="ECO:0007669"/>
    <property type="project" value="UniProtKB-SubCell"/>
</dbReference>
<keyword evidence="6 8" id="KW-0472">Membrane</keyword>
<gene>
    <name evidence="12" type="ORF">LOC62_01G000895</name>
</gene>
<dbReference type="SUPFAM" id="SSF49344">
    <property type="entry name" value="CBD9-like"/>
    <property type="match status" value="1"/>
</dbReference>
<evidence type="ECO:0000313" key="12">
    <source>
        <dbReference type="EMBL" id="WOO77305.1"/>
    </source>
</evidence>
<evidence type="ECO:0008006" key="14">
    <source>
        <dbReference type="Google" id="ProtNLM"/>
    </source>
</evidence>
<feature type="transmembrane region" description="Helical" evidence="8">
    <location>
        <begin position="205"/>
        <end position="229"/>
    </location>
</feature>
<dbReference type="PROSITE" id="PS50836">
    <property type="entry name" value="DOMON"/>
    <property type="match status" value="1"/>
</dbReference>
<evidence type="ECO:0000256" key="6">
    <source>
        <dbReference type="ARBA" id="ARBA00023136"/>
    </source>
</evidence>
<feature type="transmembrane region" description="Helical" evidence="8">
    <location>
        <begin position="360"/>
        <end position="382"/>
    </location>
</feature>
<feature type="transmembrane region" description="Helical" evidence="8">
    <location>
        <begin position="280"/>
        <end position="299"/>
    </location>
</feature>
<keyword evidence="9" id="KW-0732">Signal</keyword>
<evidence type="ECO:0000256" key="5">
    <source>
        <dbReference type="ARBA" id="ARBA00022989"/>
    </source>
</evidence>
<dbReference type="EMBL" id="CP086714">
    <property type="protein sequence ID" value="WOO77305.1"/>
    <property type="molecule type" value="Genomic_DNA"/>
</dbReference>
<feature type="signal peptide" evidence="9">
    <location>
        <begin position="1"/>
        <end position="24"/>
    </location>
</feature>
<evidence type="ECO:0000256" key="4">
    <source>
        <dbReference type="ARBA" id="ARBA00022982"/>
    </source>
</evidence>
<dbReference type="Pfam" id="PF16010">
    <property type="entry name" value="CDH-cyt"/>
    <property type="match status" value="1"/>
</dbReference>
<comment type="subcellular location">
    <subcellularLocation>
        <location evidence="1">Membrane</location>
    </subcellularLocation>
</comment>
<dbReference type="CDD" id="cd09630">
    <property type="entry name" value="CDH_like_cytochrome"/>
    <property type="match status" value="1"/>
</dbReference>
<evidence type="ECO:0000313" key="13">
    <source>
        <dbReference type="Proteomes" id="UP000827549"/>
    </source>
</evidence>
<feature type="domain" description="DOMON" evidence="10">
    <location>
        <begin position="37"/>
        <end position="150"/>
    </location>
</feature>
<evidence type="ECO:0000256" key="3">
    <source>
        <dbReference type="ARBA" id="ARBA00022692"/>
    </source>
</evidence>